<proteinExistence type="predicted"/>
<dbReference type="SUPFAM" id="SSF53335">
    <property type="entry name" value="S-adenosyl-L-methionine-dependent methyltransferases"/>
    <property type="match status" value="1"/>
</dbReference>
<dbReference type="RefSeq" id="WP_317572696.1">
    <property type="nucleotide sequence ID" value="NZ_NPEF02000010.1"/>
</dbReference>
<evidence type="ECO:0000259" key="1">
    <source>
        <dbReference type="Pfam" id="PF13649"/>
    </source>
</evidence>
<gene>
    <name evidence="2" type="ORF">CH379_009375</name>
</gene>
<dbReference type="InterPro" id="IPR041698">
    <property type="entry name" value="Methyltransf_25"/>
</dbReference>
<keyword evidence="3" id="KW-1185">Reference proteome</keyword>
<dbReference type="GO" id="GO:0032259">
    <property type="term" value="P:methylation"/>
    <property type="evidence" value="ECO:0007669"/>
    <property type="project" value="UniProtKB-KW"/>
</dbReference>
<accession>A0AAE4TZS0</accession>
<dbReference type="Proteomes" id="UP000232122">
    <property type="component" value="Unassembled WGS sequence"/>
</dbReference>
<dbReference type="CDD" id="cd02440">
    <property type="entry name" value="AdoMet_MTases"/>
    <property type="match status" value="1"/>
</dbReference>
<organism evidence="2 3">
    <name type="scientific">Leptospira ellisii</name>
    <dbReference type="NCBI Taxonomy" id="2023197"/>
    <lineage>
        <taxon>Bacteria</taxon>
        <taxon>Pseudomonadati</taxon>
        <taxon>Spirochaetota</taxon>
        <taxon>Spirochaetia</taxon>
        <taxon>Leptospirales</taxon>
        <taxon>Leptospiraceae</taxon>
        <taxon>Leptospira</taxon>
    </lineage>
</organism>
<dbReference type="EMBL" id="NPEF02000010">
    <property type="protein sequence ID" value="MDV6235836.1"/>
    <property type="molecule type" value="Genomic_DNA"/>
</dbReference>
<dbReference type="InterPro" id="IPR029063">
    <property type="entry name" value="SAM-dependent_MTases_sf"/>
</dbReference>
<dbReference type="AlphaFoldDB" id="A0AAE4TZS0"/>
<name>A0AAE4TZS0_9LEPT</name>
<protein>
    <submittedName>
        <fullName evidence="2">Class I SAM-dependent methyltransferase</fullName>
        <ecNumber evidence="2">2.1.-.-</ecNumber>
    </submittedName>
</protein>
<evidence type="ECO:0000313" key="3">
    <source>
        <dbReference type="Proteomes" id="UP000232122"/>
    </source>
</evidence>
<dbReference type="Gene3D" id="3.40.50.150">
    <property type="entry name" value="Vaccinia Virus protein VP39"/>
    <property type="match status" value="1"/>
</dbReference>
<comment type="caution">
    <text evidence="2">The sequence shown here is derived from an EMBL/GenBank/DDBJ whole genome shotgun (WGS) entry which is preliminary data.</text>
</comment>
<sequence length="209" mass="24339">MKKATENQQDVNDYINKMWGDPIIVLEQVFFPYLDLMKGSTIVCEIGVGTGRWSREIIKRMNFDNETKLILVDHSSWVIDFLKNYFREEQRIFPLLNNGNNLPISTDGSVDLIFSDGTFIELKLGQILSLIKEIHRALKPGGIFTFDFIDIDTEEAWRHLHTYCDQFGHCFTYHSADTMIRLFSEVGFSLKNRVQIPKSKSVYLVFEKK</sequence>
<dbReference type="EC" id="2.1.-.-" evidence="2"/>
<keyword evidence="2" id="KW-0808">Transferase</keyword>
<feature type="domain" description="Methyltransferase" evidence="1">
    <location>
        <begin position="43"/>
        <end position="142"/>
    </location>
</feature>
<keyword evidence="2" id="KW-0489">Methyltransferase</keyword>
<dbReference type="GO" id="GO:0008168">
    <property type="term" value="F:methyltransferase activity"/>
    <property type="evidence" value="ECO:0007669"/>
    <property type="project" value="UniProtKB-KW"/>
</dbReference>
<dbReference type="Pfam" id="PF13649">
    <property type="entry name" value="Methyltransf_25"/>
    <property type="match status" value="1"/>
</dbReference>
<reference evidence="2 3" key="1">
    <citation type="journal article" date="2018" name="Microb. Genom.">
        <title>Deciphering the unexplored Leptospira diversity from soils uncovers genomic evolution to virulence.</title>
        <authorList>
            <person name="Thibeaux R."/>
            <person name="Iraola G."/>
            <person name="Ferres I."/>
            <person name="Bierque E."/>
            <person name="Girault D."/>
            <person name="Soupe-Gilbert M.E."/>
            <person name="Picardeau M."/>
            <person name="Goarant C."/>
        </authorList>
    </citation>
    <scope>NUCLEOTIDE SEQUENCE [LARGE SCALE GENOMIC DNA]</scope>
    <source>
        <strain evidence="2 3">ATI7-C-A5</strain>
    </source>
</reference>
<evidence type="ECO:0000313" key="2">
    <source>
        <dbReference type="EMBL" id="MDV6235836.1"/>
    </source>
</evidence>